<dbReference type="InterPro" id="IPR038717">
    <property type="entry name" value="Tc1-like_DDE_dom"/>
</dbReference>
<organism evidence="2 3">
    <name type="scientific">Tulasnella calospora MUT 4182</name>
    <dbReference type="NCBI Taxonomy" id="1051891"/>
    <lineage>
        <taxon>Eukaryota</taxon>
        <taxon>Fungi</taxon>
        <taxon>Dikarya</taxon>
        <taxon>Basidiomycota</taxon>
        <taxon>Agaricomycotina</taxon>
        <taxon>Agaricomycetes</taxon>
        <taxon>Cantharellales</taxon>
        <taxon>Tulasnellaceae</taxon>
        <taxon>Tulasnella</taxon>
    </lineage>
</organism>
<dbReference type="AlphaFoldDB" id="A0A0C3Q1C6"/>
<evidence type="ECO:0000259" key="1">
    <source>
        <dbReference type="Pfam" id="PF13358"/>
    </source>
</evidence>
<dbReference type="Proteomes" id="UP000054248">
    <property type="component" value="Unassembled WGS sequence"/>
</dbReference>
<dbReference type="OrthoDB" id="2142724at2759"/>
<accession>A0A0C3Q1C6</accession>
<dbReference type="Pfam" id="PF13358">
    <property type="entry name" value="DDE_3"/>
    <property type="match status" value="1"/>
</dbReference>
<proteinExistence type="predicted"/>
<feature type="non-terminal residue" evidence="2">
    <location>
        <position position="1"/>
    </location>
</feature>
<evidence type="ECO:0000313" key="2">
    <source>
        <dbReference type="EMBL" id="KIO21990.1"/>
    </source>
</evidence>
<dbReference type="EMBL" id="KN823122">
    <property type="protein sequence ID" value="KIO21990.1"/>
    <property type="molecule type" value="Genomic_DNA"/>
</dbReference>
<gene>
    <name evidence="2" type="ORF">M407DRAFT_79687</name>
</gene>
<feature type="domain" description="Tc1-like transposase DDE" evidence="1">
    <location>
        <begin position="2"/>
        <end position="68"/>
    </location>
</feature>
<dbReference type="HOGENOM" id="CLU_188058_0_0_1"/>
<keyword evidence="3" id="KW-1185">Reference proteome</keyword>
<name>A0A0C3Q1C6_9AGAM</name>
<reference evidence="2 3" key="1">
    <citation type="submission" date="2014-04" db="EMBL/GenBank/DDBJ databases">
        <authorList>
            <consortium name="DOE Joint Genome Institute"/>
            <person name="Kuo A."/>
            <person name="Girlanda M."/>
            <person name="Perotto S."/>
            <person name="Kohler A."/>
            <person name="Nagy L.G."/>
            <person name="Floudas D."/>
            <person name="Copeland A."/>
            <person name="Barry K.W."/>
            <person name="Cichocki N."/>
            <person name="Veneault-Fourrey C."/>
            <person name="LaButti K."/>
            <person name="Lindquist E.A."/>
            <person name="Lipzen A."/>
            <person name="Lundell T."/>
            <person name="Morin E."/>
            <person name="Murat C."/>
            <person name="Sun H."/>
            <person name="Tunlid A."/>
            <person name="Henrissat B."/>
            <person name="Grigoriev I.V."/>
            <person name="Hibbett D.S."/>
            <person name="Martin F."/>
            <person name="Nordberg H.P."/>
            <person name="Cantor M.N."/>
            <person name="Hua S.X."/>
        </authorList>
    </citation>
    <scope>NUCLEOTIDE SEQUENCE [LARGE SCALE GENOMIC DNA]</scope>
    <source>
        <strain evidence="2 3">MUT 4182</strain>
    </source>
</reference>
<protein>
    <recommendedName>
        <fullName evidence="1">Tc1-like transposase DDE domain-containing protein</fullName>
    </recommendedName>
</protein>
<evidence type="ECO:0000313" key="3">
    <source>
        <dbReference type="Proteomes" id="UP000054248"/>
    </source>
</evidence>
<sequence length="69" mass="7748">RYSLLPALSLSGIIYSQIVEGSFNGMSFFDFVANLLDRMQPYPAPNSVLVMDNCAIHKVDGIRQLVEER</sequence>
<reference evidence="3" key="2">
    <citation type="submission" date="2015-01" db="EMBL/GenBank/DDBJ databases">
        <title>Evolutionary Origins and Diversification of the Mycorrhizal Mutualists.</title>
        <authorList>
            <consortium name="DOE Joint Genome Institute"/>
            <consortium name="Mycorrhizal Genomics Consortium"/>
            <person name="Kohler A."/>
            <person name="Kuo A."/>
            <person name="Nagy L.G."/>
            <person name="Floudas D."/>
            <person name="Copeland A."/>
            <person name="Barry K.W."/>
            <person name="Cichocki N."/>
            <person name="Veneault-Fourrey C."/>
            <person name="LaButti K."/>
            <person name="Lindquist E.A."/>
            <person name="Lipzen A."/>
            <person name="Lundell T."/>
            <person name="Morin E."/>
            <person name="Murat C."/>
            <person name="Riley R."/>
            <person name="Ohm R."/>
            <person name="Sun H."/>
            <person name="Tunlid A."/>
            <person name="Henrissat B."/>
            <person name="Grigoriev I.V."/>
            <person name="Hibbett D.S."/>
            <person name="Martin F."/>
        </authorList>
    </citation>
    <scope>NUCLEOTIDE SEQUENCE [LARGE SCALE GENOMIC DNA]</scope>
    <source>
        <strain evidence="3">MUT 4182</strain>
    </source>
</reference>
<dbReference type="STRING" id="1051891.A0A0C3Q1C6"/>